<dbReference type="EMBL" id="BNDX01000010">
    <property type="protein sequence ID" value="GHI32290.1"/>
    <property type="molecule type" value="Genomic_DNA"/>
</dbReference>
<evidence type="ECO:0000313" key="3">
    <source>
        <dbReference type="Proteomes" id="UP001052655"/>
    </source>
</evidence>
<dbReference type="SUPFAM" id="SSF53474">
    <property type="entry name" value="alpha/beta-Hydrolases"/>
    <property type="match status" value="1"/>
</dbReference>
<name>A0ABQ3Q4Y7_9ACTN</name>
<dbReference type="Pfam" id="PF12697">
    <property type="entry name" value="Abhydrolase_6"/>
    <property type="match status" value="1"/>
</dbReference>
<gene>
    <name evidence="2" type="ORF">Sdagh_40200</name>
</gene>
<dbReference type="InterPro" id="IPR000073">
    <property type="entry name" value="AB_hydrolase_1"/>
</dbReference>
<evidence type="ECO:0000259" key="1">
    <source>
        <dbReference type="Pfam" id="PF12697"/>
    </source>
</evidence>
<dbReference type="PRINTS" id="PR00412">
    <property type="entry name" value="EPOXHYDRLASE"/>
</dbReference>
<comment type="caution">
    <text evidence="2">The sequence shown here is derived from an EMBL/GenBank/DDBJ whole genome shotgun (WGS) entry which is preliminary data.</text>
</comment>
<dbReference type="Gene3D" id="3.40.50.1820">
    <property type="entry name" value="alpha/beta hydrolase"/>
    <property type="match status" value="1"/>
</dbReference>
<proteinExistence type="predicted"/>
<dbReference type="InterPro" id="IPR000639">
    <property type="entry name" value="Epox_hydrolase-like"/>
</dbReference>
<keyword evidence="2" id="KW-0378">Hydrolase</keyword>
<accession>A0ABQ3Q4Y7</accession>
<evidence type="ECO:0000313" key="2">
    <source>
        <dbReference type="EMBL" id="GHI32290.1"/>
    </source>
</evidence>
<dbReference type="InterPro" id="IPR029058">
    <property type="entry name" value="AB_hydrolase_fold"/>
</dbReference>
<keyword evidence="3" id="KW-1185">Reference proteome</keyword>
<dbReference type="Proteomes" id="UP001052655">
    <property type="component" value="Unassembled WGS sequence"/>
</dbReference>
<dbReference type="PANTHER" id="PTHR46438:SF11">
    <property type="entry name" value="LIPASE-RELATED"/>
    <property type="match status" value="1"/>
</dbReference>
<feature type="domain" description="AB hydrolase-1" evidence="1">
    <location>
        <begin position="32"/>
        <end position="279"/>
    </location>
</feature>
<organism evidence="2 3">
    <name type="scientific">Streptomyces daghestanicus</name>
    <dbReference type="NCBI Taxonomy" id="66885"/>
    <lineage>
        <taxon>Bacteria</taxon>
        <taxon>Bacillati</taxon>
        <taxon>Actinomycetota</taxon>
        <taxon>Actinomycetes</taxon>
        <taxon>Kitasatosporales</taxon>
        <taxon>Streptomycetaceae</taxon>
        <taxon>Streptomyces</taxon>
    </lineage>
</organism>
<protein>
    <submittedName>
        <fullName evidence="2">Hydrolase</fullName>
    </submittedName>
</protein>
<reference evidence="2" key="1">
    <citation type="submission" date="2024-05" db="EMBL/GenBank/DDBJ databases">
        <title>Whole genome shotgun sequence of Streptomyces daghestanicus NBRC 12762.</title>
        <authorList>
            <person name="Komaki H."/>
            <person name="Tamura T."/>
        </authorList>
    </citation>
    <scope>NUCLEOTIDE SEQUENCE</scope>
    <source>
        <strain evidence="2">NBRC 12762</strain>
    </source>
</reference>
<dbReference type="PANTHER" id="PTHR46438">
    <property type="entry name" value="ALPHA/BETA-HYDROLASES SUPERFAMILY PROTEIN"/>
    <property type="match status" value="1"/>
</dbReference>
<dbReference type="GO" id="GO:0016787">
    <property type="term" value="F:hydrolase activity"/>
    <property type="evidence" value="ECO:0007669"/>
    <property type="project" value="UniProtKB-KW"/>
</dbReference>
<sequence length="291" mass="30125">MGISGAVEETSFLTTEGGGRLAYEVAGAGPLVVLAHGMGDNRTAYRETAARLVAAGYRVAALDLRGHGESDAGWASYTRADTADDLLALIRHLGGPAVLVGHSFAGGAATIAAAREPGLVDAVVEIAPFTRTQKPDPGAFLTDARYRKGMSLLAGAALLRSPALWRRYLVHAHPGTRPAGFAARLAARLAALDADLRRPGRMAVFSRFGSASPGEADARLADVRCPVLVIMGTLDPDWPDPRAEGEGIVAALPAGLGRLELVEGAGHYPHAQFPGAVAALVLDFLAGGRRG</sequence>